<evidence type="ECO:0000256" key="4">
    <source>
        <dbReference type="ARBA" id="ARBA00022801"/>
    </source>
</evidence>
<dbReference type="EC" id="5.6.2.4" evidence="10"/>
<evidence type="ECO:0000313" key="17">
    <source>
        <dbReference type="Proteomes" id="UP001628220"/>
    </source>
</evidence>
<dbReference type="SMART" id="SM00490">
    <property type="entry name" value="HELICc"/>
    <property type="match status" value="1"/>
</dbReference>
<dbReference type="GO" id="GO:0004386">
    <property type="term" value="F:helicase activity"/>
    <property type="evidence" value="ECO:0007669"/>
    <property type="project" value="UniProtKB-KW"/>
</dbReference>
<dbReference type="RefSeq" id="WP_411916125.1">
    <property type="nucleotide sequence ID" value="NZ_BAAFSF010000004.1"/>
</dbReference>
<feature type="region of interest" description="Disordered" evidence="13">
    <location>
        <begin position="24"/>
        <end position="45"/>
    </location>
</feature>
<evidence type="ECO:0000313" key="16">
    <source>
        <dbReference type="EMBL" id="GAB1252372.1"/>
    </source>
</evidence>
<evidence type="ECO:0000256" key="9">
    <source>
        <dbReference type="ARBA" id="ARBA00034617"/>
    </source>
</evidence>
<dbReference type="PROSITE" id="PS51192">
    <property type="entry name" value="HELICASE_ATP_BIND_1"/>
    <property type="match status" value="1"/>
</dbReference>
<evidence type="ECO:0000256" key="5">
    <source>
        <dbReference type="ARBA" id="ARBA00022806"/>
    </source>
</evidence>
<proteinExistence type="inferred from homology"/>
<comment type="caution">
    <text evidence="16">The sequence shown here is derived from an EMBL/GenBank/DDBJ whole genome shotgun (WGS) entry which is preliminary data.</text>
</comment>
<dbReference type="InterPro" id="IPR032284">
    <property type="entry name" value="RecQ_Zn-bd"/>
</dbReference>
<dbReference type="SUPFAM" id="SSF52540">
    <property type="entry name" value="P-loop containing nucleoside triphosphate hydrolases"/>
    <property type="match status" value="1"/>
</dbReference>
<evidence type="ECO:0000256" key="10">
    <source>
        <dbReference type="ARBA" id="ARBA00034808"/>
    </source>
</evidence>
<evidence type="ECO:0000259" key="14">
    <source>
        <dbReference type="PROSITE" id="PS51192"/>
    </source>
</evidence>
<dbReference type="PANTHER" id="PTHR13710:SF105">
    <property type="entry name" value="ATP-DEPENDENT DNA HELICASE Q1"/>
    <property type="match status" value="1"/>
</dbReference>
<gene>
    <name evidence="16" type="ORF">Tsumi_14780</name>
</gene>
<evidence type="ECO:0000256" key="6">
    <source>
        <dbReference type="ARBA" id="ARBA00022840"/>
    </source>
</evidence>
<evidence type="ECO:0000256" key="8">
    <source>
        <dbReference type="ARBA" id="ARBA00023235"/>
    </source>
</evidence>
<feature type="domain" description="Helicase ATP-binding" evidence="14">
    <location>
        <begin position="76"/>
        <end position="244"/>
    </location>
</feature>
<accession>A0ABQ0E3X8</accession>
<dbReference type="InterPro" id="IPR027417">
    <property type="entry name" value="P-loop_NTPase"/>
</dbReference>
<keyword evidence="17" id="KW-1185">Reference proteome</keyword>
<dbReference type="InterPro" id="IPR014001">
    <property type="entry name" value="Helicase_ATP-bd"/>
</dbReference>
<keyword evidence="5 16" id="KW-0347">Helicase</keyword>
<dbReference type="Gene3D" id="1.10.10.10">
    <property type="entry name" value="Winged helix-like DNA-binding domain superfamily/Winged helix DNA-binding domain"/>
    <property type="match status" value="1"/>
</dbReference>
<dbReference type="InterPro" id="IPR011545">
    <property type="entry name" value="DEAD/DEAH_box_helicase_dom"/>
</dbReference>
<dbReference type="InterPro" id="IPR004589">
    <property type="entry name" value="DNA_helicase_ATP-dep_RecQ"/>
</dbReference>
<dbReference type="SMART" id="SM00487">
    <property type="entry name" value="DEXDc"/>
    <property type="match status" value="1"/>
</dbReference>
<sequence>MDEQEDFLSLEDLYGAQDSFFEGDFPEEEESWSEEEGGSLPLIEEEPAEEKLLTPEKVLKKYWGYDSFREKQRDIIDSILEGKDTLGLLPTGGGKSITFQVPGLMMRGVTIVFTPLIALMMDQVAQLKAMHIRAAAIHSGLSRQQIQTILNNAVYGKSCFLYIAPERLASPYFQAALQHMNVSLIVVDECHCISQWGYDFRPAYLSIVSLRKYFPQVPILALTATATPDVVSDVMDKLAFREPLVIQKSFFRSNLGYVIRRTNSKITEIIHILQSLPGSAIVYCRDRERCALIATELKEVGISAVHYHAGLSHAMRADRQERWMEGDIRVMVATNAFGMGINKPDVRCVIHYAMPSSVEDYFQEAGRAGRDGERSYSVVLVGPKETGILRKRITTEFPPKKFISDLYDLMMSYLQIGYGEGLGRRLVFDVEQFIKLFKLPPLATISAIRILDMAGAIRYEEREDQSSRIAFQLERDALYGLHLDKPKEMIIDTLLRYYPGIFSHYVPFEEQRISFETSLPIEEVYQQLKTLSGMNVIRYVPRSALPKVTITTRRQKGSELIIRPEAYQERKERFERRIESVIDYLYRNDIKCRAQWLVEYFGQKDCPECGICDVCVQKRNRKNSKPVSDKSVQTACRSALLCYLPESDTSVELSTLIAYLIRQNGENREYWLKVLAAYIEQSDVLMMDGFLIRRRKKGAL</sequence>
<keyword evidence="3" id="KW-0547">Nucleotide-binding</keyword>
<keyword evidence="4" id="KW-0378">Hydrolase</keyword>
<protein>
    <recommendedName>
        <fullName evidence="11">ATP-dependent DNA helicase RecQ</fullName>
        <ecNumber evidence="10">5.6.2.4</ecNumber>
    </recommendedName>
    <alternativeName>
        <fullName evidence="12">DNA 3'-5' helicase RecQ</fullName>
    </alternativeName>
</protein>
<dbReference type="CDD" id="cd17920">
    <property type="entry name" value="DEXHc_RecQ"/>
    <property type="match status" value="1"/>
</dbReference>
<dbReference type="Gene3D" id="3.40.50.300">
    <property type="entry name" value="P-loop containing nucleotide triphosphate hydrolases"/>
    <property type="match status" value="2"/>
</dbReference>
<comment type="catalytic activity">
    <reaction evidence="9">
        <text>Couples ATP hydrolysis with the unwinding of duplex DNA by translocating in the 3'-5' direction.</text>
        <dbReference type="EC" id="5.6.2.4"/>
    </reaction>
</comment>
<feature type="domain" description="Helicase C-terminal" evidence="15">
    <location>
        <begin position="265"/>
        <end position="414"/>
    </location>
</feature>
<evidence type="ECO:0000256" key="11">
    <source>
        <dbReference type="ARBA" id="ARBA00044535"/>
    </source>
</evidence>
<organism evidence="16 17">
    <name type="scientific">Porphyromonas miyakawae</name>
    <dbReference type="NCBI Taxonomy" id="3137470"/>
    <lineage>
        <taxon>Bacteria</taxon>
        <taxon>Pseudomonadati</taxon>
        <taxon>Bacteroidota</taxon>
        <taxon>Bacteroidia</taxon>
        <taxon>Bacteroidales</taxon>
        <taxon>Porphyromonadaceae</taxon>
        <taxon>Porphyromonas</taxon>
    </lineage>
</organism>
<comment type="similarity">
    <text evidence="1">Belongs to the helicase family. RecQ subfamily.</text>
</comment>
<evidence type="ECO:0000259" key="15">
    <source>
        <dbReference type="PROSITE" id="PS51194"/>
    </source>
</evidence>
<dbReference type="EMBL" id="BAAFSF010000004">
    <property type="protein sequence ID" value="GAB1252372.1"/>
    <property type="molecule type" value="Genomic_DNA"/>
</dbReference>
<dbReference type="PROSITE" id="PS51194">
    <property type="entry name" value="HELICASE_CTER"/>
    <property type="match status" value="1"/>
</dbReference>
<evidence type="ECO:0000256" key="7">
    <source>
        <dbReference type="ARBA" id="ARBA00023125"/>
    </source>
</evidence>
<dbReference type="Pfam" id="PF00271">
    <property type="entry name" value="Helicase_C"/>
    <property type="match status" value="1"/>
</dbReference>
<evidence type="ECO:0000256" key="1">
    <source>
        <dbReference type="ARBA" id="ARBA00005446"/>
    </source>
</evidence>
<name>A0ABQ0E3X8_9PORP</name>
<evidence type="ECO:0000256" key="12">
    <source>
        <dbReference type="ARBA" id="ARBA00044550"/>
    </source>
</evidence>
<dbReference type="InterPro" id="IPR036388">
    <property type="entry name" value="WH-like_DNA-bd_sf"/>
</dbReference>
<dbReference type="Proteomes" id="UP001628220">
    <property type="component" value="Unassembled WGS sequence"/>
</dbReference>
<dbReference type="InterPro" id="IPR001650">
    <property type="entry name" value="Helicase_C-like"/>
</dbReference>
<dbReference type="Pfam" id="PF00270">
    <property type="entry name" value="DEAD"/>
    <property type="match status" value="1"/>
</dbReference>
<reference evidence="16 17" key="1">
    <citation type="journal article" date="2025" name="Int. J. Syst. Evol. Microbiol.">
        <title>Desulfovibrio falkowii sp. nov., Porphyromonas miyakawae sp. nov., Mediterraneibacter flintii sp. nov. and Owariibacterium komagatae gen. nov., sp. nov., isolated from human faeces.</title>
        <authorList>
            <person name="Hamaguchi T."/>
            <person name="Ohara M."/>
            <person name="Hisatomi A."/>
            <person name="Sekiguchi K."/>
            <person name="Takeda J.I."/>
            <person name="Ueyama J."/>
            <person name="Ito M."/>
            <person name="Nishiwaki H."/>
            <person name="Ogi T."/>
            <person name="Hirayama M."/>
            <person name="Ohkuma M."/>
            <person name="Sakamoto M."/>
            <person name="Ohno K."/>
        </authorList>
    </citation>
    <scope>NUCLEOTIDE SEQUENCE [LARGE SCALE GENOMIC DNA]</scope>
    <source>
        <strain evidence="16 17">13CB11C</strain>
    </source>
</reference>
<keyword evidence="6" id="KW-0067">ATP-binding</keyword>
<evidence type="ECO:0000256" key="2">
    <source>
        <dbReference type="ARBA" id="ARBA00022723"/>
    </source>
</evidence>
<keyword evidence="2" id="KW-0479">Metal-binding</keyword>
<evidence type="ECO:0000256" key="3">
    <source>
        <dbReference type="ARBA" id="ARBA00022741"/>
    </source>
</evidence>
<dbReference type="NCBIfam" id="TIGR00614">
    <property type="entry name" value="recQ_fam"/>
    <property type="match status" value="1"/>
</dbReference>
<dbReference type="PANTHER" id="PTHR13710">
    <property type="entry name" value="DNA HELICASE RECQ FAMILY MEMBER"/>
    <property type="match status" value="1"/>
</dbReference>
<dbReference type="Pfam" id="PF16124">
    <property type="entry name" value="RecQ_Zn_bind"/>
    <property type="match status" value="1"/>
</dbReference>
<keyword evidence="8" id="KW-0413">Isomerase</keyword>
<keyword evidence="7" id="KW-0238">DNA-binding</keyword>
<evidence type="ECO:0000256" key="13">
    <source>
        <dbReference type="SAM" id="MobiDB-lite"/>
    </source>
</evidence>